<reference evidence="2 3" key="1">
    <citation type="journal article" date="2010" name="Stand. Genomic Sci.">
        <title>Complete genome sequence of Segniliparus rotundus type strain (CDC 1076).</title>
        <authorList>
            <person name="Sikorski J."/>
            <person name="Lapidus A."/>
            <person name="Copeland A."/>
            <person name="Misra M."/>
            <person name="Glavina Del Rio T."/>
            <person name="Nolan M."/>
            <person name="Lucas S."/>
            <person name="Chen F."/>
            <person name="Tice H."/>
            <person name="Cheng J.F."/>
            <person name="Jando M."/>
            <person name="Schneider S."/>
            <person name="Bruce D."/>
            <person name="Goodwin L."/>
            <person name="Pitluck S."/>
            <person name="Liolios K."/>
            <person name="Mikhailova N."/>
            <person name="Pati A."/>
            <person name="Ivanova N."/>
            <person name="Mavromatis K."/>
            <person name="Chen A."/>
            <person name="Palaniappan K."/>
            <person name="Chertkov O."/>
            <person name="Land M."/>
            <person name="Hauser L."/>
            <person name="Chang Y.J."/>
            <person name="Jeffries C.D."/>
            <person name="Brettin T."/>
            <person name="Detter J.C."/>
            <person name="Han C."/>
            <person name="Rohde M."/>
            <person name="Goker M."/>
            <person name="Bristow J."/>
            <person name="Eisen J.A."/>
            <person name="Markowitz V."/>
            <person name="Hugenholtz P."/>
            <person name="Kyrpides N.C."/>
            <person name="Klenk H.P."/>
        </authorList>
    </citation>
    <scope>NUCLEOTIDE SEQUENCE [LARGE SCALE GENOMIC DNA]</scope>
    <source>
        <strain evidence="3">ATCC BAA-972 / CDC 1076 / CIP 108378 / DSM 44985 / JCM 13578</strain>
    </source>
</reference>
<dbReference type="Proteomes" id="UP000002247">
    <property type="component" value="Chromosome"/>
</dbReference>
<organism evidence="2 3">
    <name type="scientific">Segniliparus rotundus (strain ATCC BAA-972 / CDC 1076 / CIP 108378 / DSM 44985 / JCM 13578)</name>
    <dbReference type="NCBI Taxonomy" id="640132"/>
    <lineage>
        <taxon>Bacteria</taxon>
        <taxon>Bacillati</taxon>
        <taxon>Actinomycetota</taxon>
        <taxon>Actinomycetes</taxon>
        <taxon>Mycobacteriales</taxon>
        <taxon>Segniliparaceae</taxon>
        <taxon>Segniliparus</taxon>
    </lineage>
</organism>
<name>D6Z9A3_SEGRD</name>
<evidence type="ECO:0000313" key="2">
    <source>
        <dbReference type="EMBL" id="ADG98533.1"/>
    </source>
</evidence>
<sequence length="288" mass="32200">MAASPGDALPPPRELRPYEERLRLLEEVLPKLTVTEQSNCAMVRATVGQGCSLDDLWLDWEALRTALEHRRGPRNELVGAELLARTIESTVVAAIRKLLVAVNDVFHRPAPSGADLENQYYDEYWSLPEDMRPDSVDEHIQQRKAARRPKPTAEHQREADERAAGERLARVLAGLPSDPKKVLRSEPGVALTPEVVEAKERTARTLERLRRIDPASVKFEGKDDEHDPSVVVAADYTSPFTLWLHPQVFARVGSRLDTVIPSCAAQARAKFTELVEGPQIQIRDGKAM</sequence>
<keyword evidence="3" id="KW-1185">Reference proteome</keyword>
<gene>
    <name evidence="2" type="ordered locus">Srot_2078</name>
</gene>
<dbReference type="KEGG" id="srt:Srot_2078"/>
<protein>
    <submittedName>
        <fullName evidence="2">Uncharacterized protein</fullName>
    </submittedName>
</protein>
<accession>D6Z9A3</accession>
<dbReference type="EMBL" id="CP001958">
    <property type="protein sequence ID" value="ADG98533.1"/>
    <property type="molecule type" value="Genomic_DNA"/>
</dbReference>
<evidence type="ECO:0000256" key="1">
    <source>
        <dbReference type="SAM" id="MobiDB-lite"/>
    </source>
</evidence>
<feature type="compositionally biased region" description="Basic and acidic residues" evidence="1">
    <location>
        <begin position="151"/>
        <end position="163"/>
    </location>
</feature>
<dbReference type="AlphaFoldDB" id="D6Z9A3"/>
<dbReference type="OrthoDB" id="9826254at2"/>
<proteinExistence type="predicted"/>
<feature type="region of interest" description="Disordered" evidence="1">
    <location>
        <begin position="132"/>
        <end position="163"/>
    </location>
</feature>
<feature type="compositionally biased region" description="Basic and acidic residues" evidence="1">
    <location>
        <begin position="132"/>
        <end position="141"/>
    </location>
</feature>
<dbReference type="STRING" id="640132.Srot_2078"/>
<dbReference type="HOGENOM" id="CLU_966096_0_0_11"/>
<evidence type="ECO:0000313" key="3">
    <source>
        <dbReference type="Proteomes" id="UP000002247"/>
    </source>
</evidence>